<dbReference type="Proteomes" id="UP001515500">
    <property type="component" value="Chromosome 18"/>
</dbReference>
<protein>
    <submittedName>
        <fullName evidence="3">MACPF domain-containing protein At1g14780</fullName>
    </submittedName>
</protein>
<accession>A0AB40D0P8</accession>
<evidence type="ECO:0000259" key="1">
    <source>
        <dbReference type="PROSITE" id="PS51412"/>
    </source>
</evidence>
<dbReference type="InterPro" id="IPR044663">
    <property type="entry name" value="CAD1/NSL1-like"/>
</dbReference>
<reference evidence="3" key="1">
    <citation type="submission" date="2025-08" db="UniProtKB">
        <authorList>
            <consortium name="RefSeq"/>
        </authorList>
    </citation>
    <scope>IDENTIFICATION</scope>
</reference>
<evidence type="ECO:0000313" key="3">
    <source>
        <dbReference type="RefSeq" id="XP_039144988.1"/>
    </source>
</evidence>
<proteinExistence type="predicted"/>
<dbReference type="GO" id="GO:0009626">
    <property type="term" value="P:plant-type hypersensitive response"/>
    <property type="evidence" value="ECO:0007669"/>
    <property type="project" value="TreeGrafter"/>
</dbReference>
<dbReference type="RefSeq" id="XP_039144988.1">
    <property type="nucleotide sequence ID" value="XM_039289054.1"/>
</dbReference>
<gene>
    <name evidence="3" type="primary">LOC120282283</name>
</gene>
<dbReference type="GeneID" id="120282283"/>
<dbReference type="Pfam" id="PF01823">
    <property type="entry name" value="MACPF"/>
    <property type="match status" value="1"/>
</dbReference>
<name>A0AB40D0P8_DIOCR</name>
<dbReference type="AlphaFoldDB" id="A0AB40D0P8"/>
<keyword evidence="2" id="KW-1185">Reference proteome</keyword>
<dbReference type="PROSITE" id="PS51412">
    <property type="entry name" value="MACPF_2"/>
    <property type="match status" value="1"/>
</dbReference>
<organism evidence="2 3">
    <name type="scientific">Dioscorea cayennensis subsp. rotundata</name>
    <name type="common">White Guinea yam</name>
    <name type="synonym">Dioscorea rotundata</name>
    <dbReference type="NCBI Taxonomy" id="55577"/>
    <lineage>
        <taxon>Eukaryota</taxon>
        <taxon>Viridiplantae</taxon>
        <taxon>Streptophyta</taxon>
        <taxon>Embryophyta</taxon>
        <taxon>Tracheophyta</taxon>
        <taxon>Spermatophyta</taxon>
        <taxon>Magnoliopsida</taxon>
        <taxon>Liliopsida</taxon>
        <taxon>Dioscoreales</taxon>
        <taxon>Dioscoreaceae</taxon>
        <taxon>Dioscorea</taxon>
    </lineage>
</organism>
<dbReference type="PANTHER" id="PTHR33199:SF4">
    <property type="entry name" value="OS02G0736300 PROTEIN"/>
    <property type="match status" value="1"/>
</dbReference>
<dbReference type="PANTHER" id="PTHR33199">
    <property type="entry name" value="MACPF DOMAIN-CONTAINING PROTEIN CAD1"/>
    <property type="match status" value="1"/>
</dbReference>
<evidence type="ECO:0000313" key="2">
    <source>
        <dbReference type="Proteomes" id="UP001515500"/>
    </source>
</evidence>
<dbReference type="SMART" id="SM00457">
    <property type="entry name" value="MACPF"/>
    <property type="match status" value="1"/>
</dbReference>
<dbReference type="GO" id="GO:2000031">
    <property type="term" value="P:regulation of salicylic acid mediated signaling pathway"/>
    <property type="evidence" value="ECO:0007669"/>
    <property type="project" value="InterPro"/>
</dbReference>
<feature type="domain" description="MACPF" evidence="1">
    <location>
        <begin position="1"/>
        <end position="323"/>
    </location>
</feature>
<sequence>MSEVQMEKVLWCLGRGFDVTCDFKAKYCKGEERLVFINEEEKVELFVPGFGSLGKVSTDVKCDKGDRIRYQSDVQEFNKMSELFNKRSSLAGKIPSGKFNASFGFDGGSWAKDASETKCLAIDGYYISLFNLCIDRHQLTLSDHVVEAVPSSWDTKALARFIERFGTHVIVGLSVGGQDVVYMRQDKSSNMASSEVKQHLDKLGDQLFTGTCTLPPPHLKSKDHKLKVPEAFNVFQPTLVDNLTSASSKDGITVICSRRGGDPSTSSHCEWLLTVPSMPDVINFTFVPITSLLKGVSGTGFLTHAINLYVRYKPPISDLQYFLDFQCHKDWAPKLNELPLGPSSNRSKHGPYLHFNFMGPKLRVNTTQVVVGRMPVTGMRLHLEGKKNNKLGVHLQHLTSTPTFLEAQSNKTPAWRGSDDFADERYSEPVKRKKLSNVCTAAVKYDRQWSTTGCSAFIVTGAQLQVKTQDSVSVLHLRLLFSEVPGYTVSQSKWEHCPCSNSQKFGFFSNISTKFSSNIEREKQEKPVIIVDSGVFPTGPPVPVQAQKMLKFVDTSQMCMGPQESPGHWLVTGAKLEVNKGKIGLHVKFSLLTPVS</sequence>
<dbReference type="InterPro" id="IPR020864">
    <property type="entry name" value="MACPF"/>
</dbReference>
<dbReference type="GO" id="GO:0005886">
    <property type="term" value="C:plasma membrane"/>
    <property type="evidence" value="ECO:0007669"/>
    <property type="project" value="TreeGrafter"/>
</dbReference>